<dbReference type="OrthoDB" id="435413at2759"/>
<gene>
    <name evidence="1" type="ORF">TRFO_42683</name>
</gene>
<dbReference type="RefSeq" id="XP_068368282.1">
    <property type="nucleotide sequence ID" value="XM_068514432.1"/>
</dbReference>
<dbReference type="AlphaFoldDB" id="A0A1J4KVH2"/>
<comment type="caution">
    <text evidence="1">The sequence shown here is derived from an EMBL/GenBank/DDBJ whole genome shotgun (WGS) entry which is preliminary data.</text>
</comment>
<proteinExistence type="predicted"/>
<reference evidence="1" key="1">
    <citation type="submission" date="2016-10" db="EMBL/GenBank/DDBJ databases">
        <authorList>
            <person name="Benchimol M."/>
            <person name="Almeida L.G."/>
            <person name="Vasconcelos A.T."/>
            <person name="Perreira-Neves A."/>
            <person name="Rosa I.A."/>
            <person name="Tasca T."/>
            <person name="Bogo M.R."/>
            <person name="de Souza W."/>
        </authorList>
    </citation>
    <scope>NUCLEOTIDE SEQUENCE [LARGE SCALE GENOMIC DNA]</scope>
    <source>
        <strain evidence="1">K</strain>
    </source>
</reference>
<evidence type="ECO:0000313" key="1">
    <source>
        <dbReference type="EMBL" id="OHT15146.1"/>
    </source>
</evidence>
<keyword evidence="2" id="KW-1185">Reference proteome</keyword>
<dbReference type="SUPFAM" id="SSF48452">
    <property type="entry name" value="TPR-like"/>
    <property type="match status" value="1"/>
</dbReference>
<organism evidence="1 2">
    <name type="scientific">Tritrichomonas foetus</name>
    <dbReference type="NCBI Taxonomy" id="1144522"/>
    <lineage>
        <taxon>Eukaryota</taxon>
        <taxon>Metamonada</taxon>
        <taxon>Parabasalia</taxon>
        <taxon>Tritrichomonadida</taxon>
        <taxon>Tritrichomonadidae</taxon>
        <taxon>Tritrichomonas</taxon>
    </lineage>
</organism>
<sequence>MMMLGKPSPYRTYLVFFRGEFSYWSAIRHLLNISITYEQLLSTFLKDLNKSSKTTFTSSDVIFSCLNNGEKIIDLHAKVPTNFNSTDFYVQPRNFESHEQNQLIAPPPSYNFVEKGRSLEKCGNIRGAMAFYEAANLYGIKDLAQILFKNRNWEDLKNYIEHLQYFFPDDIPMNHIIAKYYENMDEPEKALKIYKKLRDSSMYMKVAYFRKSPENQNNLANFIPLTTKSLASQEGFDPLLLNELIHLSYHFKKYKVGIELCLRHVETIKHLSLFSKNILSYDRVIKRCSTPNNGDYAQSITIIEILYKNGDTRAAFGIAKAIQPDNPLDFQSFSRVYAYINLLFIDYRFDELIKVFSTFFSYQEIPNIANFDSLMLIFKFAKIPIFNVKKPEDSYYGGIFLTSEEENYLFLIYITMVKFLFIQGYIDECKIIAERLIVAIAKIPDFENFYDPIFSLVKKVIQRPIACSTSTMKTLIIGDEFSVLGSFVKYGKNAVINQFIPKPFSGLRIWNLRNEKESGIKTKFFDVLNHFSNDKKKEYQYSGIMFCLGTHDCEESISKLVKKFKFKTVQEAIDSIAAILIGIVNRFHESFPSFQIFVHAAFPRYKWSAILTNAFNDTISQKLPQYVQFVNPFPTASILDTVPINQKHQIKAYPNKLIGVLDKI</sequence>
<protein>
    <submittedName>
        <fullName evidence="1">Uncharacterized protein</fullName>
    </submittedName>
</protein>
<name>A0A1J4KVH2_9EUKA</name>
<accession>A0A1J4KVH2</accession>
<dbReference type="Proteomes" id="UP000179807">
    <property type="component" value="Unassembled WGS sequence"/>
</dbReference>
<dbReference type="VEuPathDB" id="TrichDB:TRFO_42683"/>
<dbReference type="EMBL" id="MLAK01000264">
    <property type="protein sequence ID" value="OHT15146.1"/>
    <property type="molecule type" value="Genomic_DNA"/>
</dbReference>
<dbReference type="InterPro" id="IPR011990">
    <property type="entry name" value="TPR-like_helical_dom_sf"/>
</dbReference>
<dbReference type="GeneID" id="94849136"/>
<evidence type="ECO:0000313" key="2">
    <source>
        <dbReference type="Proteomes" id="UP000179807"/>
    </source>
</evidence>
<dbReference type="Gene3D" id="1.25.40.10">
    <property type="entry name" value="Tetratricopeptide repeat domain"/>
    <property type="match status" value="1"/>
</dbReference>